<keyword evidence="2 6" id="KW-0812">Transmembrane</keyword>
<evidence type="ECO:0000256" key="5">
    <source>
        <dbReference type="SAM" id="MobiDB-lite"/>
    </source>
</evidence>
<keyword evidence="4 6" id="KW-0472">Membrane</keyword>
<name>A0ABY7D8G0_MYAAR</name>
<reference evidence="7" key="1">
    <citation type="submission" date="2022-11" db="EMBL/GenBank/DDBJ databases">
        <title>Centuries of genome instability and evolution in soft-shell clam transmissible cancer (bioRxiv).</title>
        <authorList>
            <person name="Hart S.F.M."/>
            <person name="Yonemitsu M.A."/>
            <person name="Giersch R.M."/>
            <person name="Beal B.F."/>
            <person name="Arriagada G."/>
            <person name="Davis B.W."/>
            <person name="Ostrander E.A."/>
            <person name="Goff S.P."/>
            <person name="Metzger M.J."/>
        </authorList>
    </citation>
    <scope>NUCLEOTIDE SEQUENCE</scope>
    <source>
        <strain evidence="7">MELC-2E11</strain>
        <tissue evidence="7">Siphon/mantle</tissue>
    </source>
</reference>
<dbReference type="EMBL" id="CP111012">
    <property type="protein sequence ID" value="WAQ93961.1"/>
    <property type="molecule type" value="Genomic_DNA"/>
</dbReference>
<sequence>MVVVVVVVVVAVVMIVDVDVGDVGGDDDDDDDDVDDDDDDDDENQPSRIKTVLYNRKFVSPFNASIMYFIITMLMGWTLRAINHTITPEPLKSYVGSFLATLEMCAYFFENNFIFKNFGSVWLFIAVIIQCFIANRTYFGNSENPCHAFTQLLEKKISITEGLIRIGVQTLAGLASYRFARTLWSLDMISRDGVRLRSERNVSCWFSDRDGGHFRRHLDGPSDASAEIRRINMTGMYFNPAMASGHTYGCYGNDAWEHFFVYWAGPFVGCYVAVAIDKMVHIDVVEMAKDRKKKAS</sequence>
<comment type="subcellular location">
    <subcellularLocation>
        <location evidence="1">Membrane</location>
        <topology evidence="1">Multi-pass membrane protein</topology>
    </subcellularLocation>
</comment>
<accession>A0ABY7D8G0</accession>
<feature type="compositionally biased region" description="Acidic residues" evidence="5">
    <location>
        <begin position="24"/>
        <end position="44"/>
    </location>
</feature>
<proteinExistence type="predicted"/>
<evidence type="ECO:0000256" key="1">
    <source>
        <dbReference type="ARBA" id="ARBA00004141"/>
    </source>
</evidence>
<evidence type="ECO:0000313" key="8">
    <source>
        <dbReference type="Proteomes" id="UP001164746"/>
    </source>
</evidence>
<dbReference type="SUPFAM" id="SSF81338">
    <property type="entry name" value="Aquaporin-like"/>
    <property type="match status" value="1"/>
</dbReference>
<evidence type="ECO:0000256" key="6">
    <source>
        <dbReference type="SAM" id="Phobius"/>
    </source>
</evidence>
<evidence type="ECO:0000256" key="3">
    <source>
        <dbReference type="ARBA" id="ARBA00022989"/>
    </source>
</evidence>
<evidence type="ECO:0000256" key="4">
    <source>
        <dbReference type="ARBA" id="ARBA00023136"/>
    </source>
</evidence>
<dbReference type="PANTHER" id="PTHR21191:SF16">
    <property type="entry name" value="AQUAPORIN"/>
    <property type="match status" value="1"/>
</dbReference>
<feature type="transmembrane region" description="Helical" evidence="6">
    <location>
        <begin position="58"/>
        <end position="79"/>
    </location>
</feature>
<protein>
    <submittedName>
        <fullName evidence="7">Uncharacterized protein</fullName>
    </submittedName>
</protein>
<keyword evidence="3 6" id="KW-1133">Transmembrane helix</keyword>
<dbReference type="Gene3D" id="1.20.1080.10">
    <property type="entry name" value="Glycerol uptake facilitator protein"/>
    <property type="match status" value="1"/>
</dbReference>
<dbReference type="PANTHER" id="PTHR21191">
    <property type="entry name" value="AQUAPORIN"/>
    <property type="match status" value="1"/>
</dbReference>
<keyword evidence="8" id="KW-1185">Reference proteome</keyword>
<feature type="region of interest" description="Disordered" evidence="5">
    <location>
        <begin position="23"/>
        <end position="46"/>
    </location>
</feature>
<dbReference type="InterPro" id="IPR023271">
    <property type="entry name" value="Aquaporin-like"/>
</dbReference>
<dbReference type="Proteomes" id="UP001164746">
    <property type="component" value="Chromosome 1"/>
</dbReference>
<dbReference type="InterPro" id="IPR051883">
    <property type="entry name" value="AQP11/12_channel"/>
</dbReference>
<feature type="transmembrane region" description="Helical" evidence="6">
    <location>
        <begin position="121"/>
        <end position="139"/>
    </location>
</feature>
<evidence type="ECO:0000313" key="7">
    <source>
        <dbReference type="EMBL" id="WAQ93961.1"/>
    </source>
</evidence>
<gene>
    <name evidence="7" type="ORF">MAR_006432</name>
</gene>
<organism evidence="7 8">
    <name type="scientific">Mya arenaria</name>
    <name type="common">Soft-shell clam</name>
    <dbReference type="NCBI Taxonomy" id="6604"/>
    <lineage>
        <taxon>Eukaryota</taxon>
        <taxon>Metazoa</taxon>
        <taxon>Spiralia</taxon>
        <taxon>Lophotrochozoa</taxon>
        <taxon>Mollusca</taxon>
        <taxon>Bivalvia</taxon>
        <taxon>Autobranchia</taxon>
        <taxon>Heteroconchia</taxon>
        <taxon>Euheterodonta</taxon>
        <taxon>Imparidentia</taxon>
        <taxon>Neoheterodontei</taxon>
        <taxon>Myida</taxon>
        <taxon>Myoidea</taxon>
        <taxon>Myidae</taxon>
        <taxon>Mya</taxon>
    </lineage>
</organism>
<evidence type="ECO:0000256" key="2">
    <source>
        <dbReference type="ARBA" id="ARBA00022692"/>
    </source>
</evidence>